<comment type="caution">
    <text evidence="2">The sequence shown here is derived from an EMBL/GenBank/DDBJ whole genome shotgun (WGS) entry which is preliminary data.</text>
</comment>
<dbReference type="EMBL" id="MU250535">
    <property type="protein sequence ID" value="KAG7446188.1"/>
    <property type="molecule type" value="Genomic_DNA"/>
</dbReference>
<reference evidence="2" key="1">
    <citation type="submission" date="2020-11" db="EMBL/GenBank/DDBJ databases">
        <title>Adaptations for nitrogen fixation in a non-lichenized fungal sporocarp promotes dispersal by wood-feeding termites.</title>
        <authorList>
            <consortium name="DOE Joint Genome Institute"/>
            <person name="Koch R.A."/>
            <person name="Yoon G."/>
            <person name="Arayal U."/>
            <person name="Lail K."/>
            <person name="Amirebrahimi M."/>
            <person name="Labutti K."/>
            <person name="Lipzen A."/>
            <person name="Riley R."/>
            <person name="Barry K."/>
            <person name="Henrissat B."/>
            <person name="Grigoriev I.V."/>
            <person name="Herr J.R."/>
            <person name="Aime M.C."/>
        </authorList>
    </citation>
    <scope>NUCLEOTIDE SEQUENCE</scope>
    <source>
        <strain evidence="2">MCA 3950</strain>
    </source>
</reference>
<dbReference type="GeneID" id="66102180"/>
<dbReference type="RefSeq" id="XP_043039688.1">
    <property type="nucleotide sequence ID" value="XM_043179884.1"/>
</dbReference>
<sequence>MSTKIVGCDWCKNQNHLIHACLFQLGTYGEILGCIPKILRIHLATNHRIIVQSCSEAVNSFDSTSMPTATSQDTIVVVTAGPPPISNLRMSTPEPNPPDERPWIEQRPAIPVPKSPLPTLTDLPVVNKKREGIGATTNRARG</sequence>
<accession>A0A9P7VRP5</accession>
<keyword evidence="3" id="KW-1185">Reference proteome</keyword>
<dbReference type="Proteomes" id="UP000812287">
    <property type="component" value="Unassembled WGS sequence"/>
</dbReference>
<evidence type="ECO:0000313" key="2">
    <source>
        <dbReference type="EMBL" id="KAG7446188.1"/>
    </source>
</evidence>
<proteinExistence type="predicted"/>
<evidence type="ECO:0000313" key="3">
    <source>
        <dbReference type="Proteomes" id="UP000812287"/>
    </source>
</evidence>
<feature type="region of interest" description="Disordered" evidence="1">
    <location>
        <begin position="82"/>
        <end position="142"/>
    </location>
</feature>
<organism evidence="2 3">
    <name type="scientific">Guyanagaster necrorhizus</name>
    <dbReference type="NCBI Taxonomy" id="856835"/>
    <lineage>
        <taxon>Eukaryota</taxon>
        <taxon>Fungi</taxon>
        <taxon>Dikarya</taxon>
        <taxon>Basidiomycota</taxon>
        <taxon>Agaricomycotina</taxon>
        <taxon>Agaricomycetes</taxon>
        <taxon>Agaricomycetidae</taxon>
        <taxon>Agaricales</taxon>
        <taxon>Marasmiineae</taxon>
        <taxon>Physalacriaceae</taxon>
        <taxon>Guyanagaster</taxon>
    </lineage>
</organism>
<protein>
    <submittedName>
        <fullName evidence="2">Uncharacterized protein</fullName>
    </submittedName>
</protein>
<gene>
    <name evidence="2" type="ORF">BT62DRAFT_157651</name>
</gene>
<evidence type="ECO:0000256" key="1">
    <source>
        <dbReference type="SAM" id="MobiDB-lite"/>
    </source>
</evidence>
<dbReference type="AlphaFoldDB" id="A0A9P7VRP5"/>
<name>A0A9P7VRP5_9AGAR</name>